<name>A0A178MEQ6_9CHLR</name>
<dbReference type="PROSITE" id="PS51986">
    <property type="entry name" value="GS_BETA_GRASP"/>
    <property type="match status" value="1"/>
</dbReference>
<evidence type="ECO:0000256" key="15">
    <source>
        <dbReference type="PROSITE-ProRule" id="PRU01330"/>
    </source>
</evidence>
<dbReference type="GO" id="GO:0006542">
    <property type="term" value="P:glutamine biosynthetic process"/>
    <property type="evidence" value="ECO:0007669"/>
    <property type="project" value="InterPro"/>
</dbReference>
<accession>A0A178MEQ6</accession>
<dbReference type="GO" id="GO:0005524">
    <property type="term" value="F:ATP binding"/>
    <property type="evidence" value="ECO:0007669"/>
    <property type="project" value="UniProtKB-KW"/>
</dbReference>
<dbReference type="PROSITE" id="PS51987">
    <property type="entry name" value="GS_CATALYTIC"/>
    <property type="match status" value="1"/>
</dbReference>
<evidence type="ECO:0000313" key="20">
    <source>
        <dbReference type="EMBL" id="OAN47250.1"/>
    </source>
</evidence>
<dbReference type="InterPro" id="IPR036651">
    <property type="entry name" value="Gln_synt_N_sf"/>
</dbReference>
<organism evidence="20 21">
    <name type="scientific">Chloroflexus islandicus</name>
    <dbReference type="NCBI Taxonomy" id="1707952"/>
    <lineage>
        <taxon>Bacteria</taxon>
        <taxon>Bacillati</taxon>
        <taxon>Chloroflexota</taxon>
        <taxon>Chloroflexia</taxon>
        <taxon>Chloroflexales</taxon>
        <taxon>Chloroflexineae</taxon>
        <taxon>Chloroflexaceae</taxon>
        <taxon>Chloroflexus</taxon>
    </lineage>
</organism>
<feature type="binding site" evidence="11">
    <location>
        <position position="343"/>
    </location>
    <ligand>
        <name>L-glutamate</name>
        <dbReference type="ChEBI" id="CHEBI:29985"/>
    </ligand>
</feature>
<evidence type="ECO:0000256" key="5">
    <source>
        <dbReference type="ARBA" id="ARBA00021364"/>
    </source>
</evidence>
<evidence type="ECO:0000259" key="18">
    <source>
        <dbReference type="PROSITE" id="PS51986"/>
    </source>
</evidence>
<feature type="binding site" evidence="13">
    <location>
        <position position="362"/>
    </location>
    <ligand>
        <name>Mg(2+)</name>
        <dbReference type="ChEBI" id="CHEBI:18420"/>
        <label>1</label>
    </ligand>
</feature>
<evidence type="ECO:0000256" key="3">
    <source>
        <dbReference type="ARBA" id="ARBA00011354"/>
    </source>
</evidence>
<evidence type="ECO:0000256" key="7">
    <source>
        <dbReference type="ARBA" id="ARBA00022598"/>
    </source>
</evidence>
<dbReference type="InterPro" id="IPR027302">
    <property type="entry name" value="Gln_synth_N_conserv_site"/>
</dbReference>
<dbReference type="Gene3D" id="3.30.590.10">
    <property type="entry name" value="Glutamine synthetase/guanido kinase, catalytic domain"/>
    <property type="match status" value="1"/>
</dbReference>
<evidence type="ECO:0000256" key="1">
    <source>
        <dbReference type="ARBA" id="ARBA00004496"/>
    </source>
</evidence>
<dbReference type="PROSITE" id="PS00181">
    <property type="entry name" value="GLNA_ATP"/>
    <property type="match status" value="1"/>
</dbReference>
<dbReference type="Pfam" id="PF03951">
    <property type="entry name" value="Gln-synt_N"/>
    <property type="match status" value="1"/>
</dbReference>
<comment type="caution">
    <text evidence="20">The sequence shown here is derived from an EMBL/GenBank/DDBJ whole genome shotgun (WGS) entry which is preliminary data.</text>
</comment>
<feature type="binding site" evidence="12">
    <location>
        <position position="357"/>
    </location>
    <ligand>
        <name>ATP</name>
        <dbReference type="ChEBI" id="CHEBI:30616"/>
    </ligand>
</feature>
<comment type="subcellular location">
    <subcellularLocation>
        <location evidence="1">Cytoplasm</location>
    </subcellularLocation>
</comment>
<comment type="catalytic activity">
    <reaction evidence="10 17">
        <text>L-glutamate + NH4(+) + ATP = L-glutamine + ADP + phosphate + H(+)</text>
        <dbReference type="Rhea" id="RHEA:16169"/>
        <dbReference type="ChEBI" id="CHEBI:15378"/>
        <dbReference type="ChEBI" id="CHEBI:28938"/>
        <dbReference type="ChEBI" id="CHEBI:29985"/>
        <dbReference type="ChEBI" id="CHEBI:30616"/>
        <dbReference type="ChEBI" id="CHEBI:43474"/>
        <dbReference type="ChEBI" id="CHEBI:58359"/>
        <dbReference type="ChEBI" id="CHEBI:456216"/>
        <dbReference type="EC" id="6.3.1.2"/>
    </reaction>
</comment>
<evidence type="ECO:0000256" key="8">
    <source>
        <dbReference type="ARBA" id="ARBA00022741"/>
    </source>
</evidence>
<dbReference type="EMBL" id="LWQS01000038">
    <property type="protein sequence ID" value="OAN47250.1"/>
    <property type="molecule type" value="Genomic_DNA"/>
</dbReference>
<dbReference type="RefSeq" id="WP_066784148.1">
    <property type="nucleotide sequence ID" value="NZ_LWQS01000038.1"/>
</dbReference>
<dbReference type="FunFam" id="3.30.590.10:FF:000001">
    <property type="entry name" value="Glutamine synthetase"/>
    <property type="match status" value="1"/>
</dbReference>
<dbReference type="GO" id="GO:0005737">
    <property type="term" value="C:cytoplasm"/>
    <property type="evidence" value="ECO:0007669"/>
    <property type="project" value="UniProtKB-SubCell"/>
</dbReference>
<evidence type="ECO:0000256" key="11">
    <source>
        <dbReference type="PIRSR" id="PIRSR604809-1"/>
    </source>
</evidence>
<dbReference type="Gene3D" id="3.10.20.70">
    <property type="entry name" value="Glutamine synthetase, N-terminal domain"/>
    <property type="match status" value="1"/>
</dbReference>
<dbReference type="InterPro" id="IPR027303">
    <property type="entry name" value="Gln_synth_gly_rich_site"/>
</dbReference>
<keyword evidence="6" id="KW-0963">Cytoplasm</keyword>
<feature type="binding site" evidence="13">
    <location>
        <position position="134"/>
    </location>
    <ligand>
        <name>Mg(2+)</name>
        <dbReference type="ChEBI" id="CHEBI:18420"/>
        <label>1</label>
    </ligand>
</feature>
<dbReference type="SUPFAM" id="SSF55931">
    <property type="entry name" value="Glutamine synthetase/guanido kinase"/>
    <property type="match status" value="1"/>
</dbReference>
<dbReference type="SMART" id="SM01230">
    <property type="entry name" value="Gln-synt_C"/>
    <property type="match status" value="1"/>
</dbReference>
<feature type="binding site" evidence="13">
    <location>
        <position position="215"/>
    </location>
    <ligand>
        <name>Mg(2+)</name>
        <dbReference type="ChEBI" id="CHEBI:18420"/>
        <label>1</label>
    </ligand>
</feature>
<keyword evidence="8 12" id="KW-0547">Nucleotide-binding</keyword>
<dbReference type="Proteomes" id="UP000078287">
    <property type="component" value="Unassembled WGS sequence"/>
</dbReference>
<feature type="domain" description="GS catalytic" evidence="19">
    <location>
        <begin position="107"/>
        <end position="473"/>
    </location>
</feature>
<feature type="binding site" evidence="13">
    <location>
        <position position="132"/>
    </location>
    <ligand>
        <name>Mg(2+)</name>
        <dbReference type="ChEBI" id="CHEBI:18420"/>
        <label>1</label>
    </ligand>
</feature>
<comment type="similarity">
    <text evidence="2 15 16">Belongs to the glutamine synthetase family.</text>
</comment>
<reference evidence="20 21" key="1">
    <citation type="submission" date="2016-04" db="EMBL/GenBank/DDBJ databases">
        <title>Chloroflexus islandicus sp. nov., a thermophilic filamentous anoxygenic phototrophic bacterium from geyser Strokkur (Iceland).</title>
        <authorList>
            <person name="Gaisin V.A."/>
            <person name="Kalashnikov A.M."/>
            <person name="Sukhacheva M.V."/>
            <person name="Grouzdev D.S."/>
            <person name="Ivanov T.M."/>
            <person name="Kuznetsov B."/>
            <person name="Gorlenko V.M."/>
        </authorList>
    </citation>
    <scope>NUCLEOTIDE SEQUENCE [LARGE SCALE GENOMIC DNA]</scope>
    <source>
        <strain evidence="21">isl-2</strain>
    </source>
</reference>
<dbReference type="PROSITE" id="PS00180">
    <property type="entry name" value="GLNA_1"/>
    <property type="match status" value="1"/>
</dbReference>
<gene>
    <name evidence="20" type="ORF">A6A03_00450</name>
</gene>
<dbReference type="PANTHER" id="PTHR43407">
    <property type="entry name" value="GLUTAMINE SYNTHETASE"/>
    <property type="match status" value="1"/>
</dbReference>
<dbReference type="AlphaFoldDB" id="A0A178MEQ6"/>
<dbReference type="InterPro" id="IPR014746">
    <property type="entry name" value="Gln_synth/guanido_kin_cat_dom"/>
</dbReference>
<evidence type="ECO:0000256" key="6">
    <source>
        <dbReference type="ARBA" id="ARBA00022490"/>
    </source>
</evidence>
<feature type="binding site" evidence="12">
    <location>
        <position position="210"/>
    </location>
    <ligand>
        <name>ATP</name>
        <dbReference type="ChEBI" id="CHEBI:30616"/>
    </ligand>
</feature>
<dbReference type="InterPro" id="IPR008147">
    <property type="entry name" value="Gln_synt_N"/>
</dbReference>
<feature type="binding site" evidence="11">
    <location>
        <position position="364"/>
    </location>
    <ligand>
        <name>L-glutamate</name>
        <dbReference type="ChEBI" id="CHEBI:29985"/>
    </ligand>
</feature>
<feature type="modified residue" description="O-AMP-tyrosine" evidence="14">
    <location>
        <position position="402"/>
    </location>
</feature>
<evidence type="ECO:0000256" key="12">
    <source>
        <dbReference type="PIRSR" id="PIRSR604809-2"/>
    </source>
</evidence>
<evidence type="ECO:0000259" key="19">
    <source>
        <dbReference type="PROSITE" id="PS51987"/>
    </source>
</evidence>
<dbReference type="Pfam" id="PF00120">
    <property type="entry name" value="Gln-synt_C"/>
    <property type="match status" value="1"/>
</dbReference>
<evidence type="ECO:0000256" key="14">
    <source>
        <dbReference type="PIRSR" id="PIRSR604809-50"/>
    </source>
</evidence>
<evidence type="ECO:0000256" key="10">
    <source>
        <dbReference type="ARBA" id="ARBA00049436"/>
    </source>
</evidence>
<dbReference type="GO" id="GO:0004356">
    <property type="term" value="F:glutamine synthetase activity"/>
    <property type="evidence" value="ECO:0007669"/>
    <property type="project" value="UniProtKB-EC"/>
</dbReference>
<feature type="binding site" evidence="13">
    <location>
        <position position="272"/>
    </location>
    <ligand>
        <name>Mg(2+)</name>
        <dbReference type="ChEBI" id="CHEBI:18420"/>
        <label>1</label>
    </ligand>
</feature>
<dbReference type="NCBIfam" id="TIGR00653">
    <property type="entry name" value="GlnA"/>
    <property type="match status" value="1"/>
</dbReference>
<dbReference type="GO" id="GO:0019740">
    <property type="term" value="P:nitrogen utilization"/>
    <property type="evidence" value="ECO:0007669"/>
    <property type="project" value="TreeGrafter"/>
</dbReference>
<feature type="binding site" evidence="11">
    <location>
        <position position="331"/>
    </location>
    <ligand>
        <name>L-glutamate</name>
        <dbReference type="ChEBI" id="CHEBI:29985"/>
    </ligand>
</feature>
<keyword evidence="9 12" id="KW-0067">ATP-binding</keyword>
<proteinExistence type="inferred from homology"/>
<sequence>MAMDAKGVIELIKAKGIQIVDTRFTDLFGGWQHYSLPASRLTEDMIREGLGFDGSSIKGFQAINESDMLMVPDPSTAFIDPTLSVPTLVLICDIIDPITRQSYSRDPRTVAKKAEAYLKSTGIADTAYFGPEAEFFLFSDVRFGQSANQGFYYIDSPEAVWNTGAEVPGGNKGYRIRHKEGYFPVPPTDTLQDIRSEMILKMMEIGIEIELHHHEVATAGQCEIDMRFDSLVNMADKVQKYKYIVRNVARAHGYSATFMPKPIFGDNGSGMHTHQSLWKDGEPLFFDETQYALLSKTAQYYIGGILKHAPALLAICAPTTNSYRRLVPGFEAPINLVYSMRNRSAAIRIPTYSSSPKARRIEFRAPDAMCNPYLAFAAMMMAGLDGIQNKIEPPPPLDVDIYELSPEEKAGIRGTPGSLNEALDALEQDHEFLLKGGVFTTDLLEAYIDTKRKEAVGLALRPHPYEFMMYYDA</sequence>
<comment type="cofactor">
    <cofactor evidence="13">
        <name>Mg(2+)</name>
        <dbReference type="ChEBI" id="CHEBI:18420"/>
    </cofactor>
    <text evidence="13">Binds 2 Mg(2+) ions per subunit.</text>
</comment>
<evidence type="ECO:0000256" key="9">
    <source>
        <dbReference type="ARBA" id="ARBA00022840"/>
    </source>
</evidence>
<dbReference type="OrthoDB" id="9807095at2"/>
<feature type="binding site" evidence="13">
    <location>
        <position position="223"/>
    </location>
    <ligand>
        <name>Mg(2+)</name>
        <dbReference type="ChEBI" id="CHEBI:18420"/>
        <label>1</label>
    </ligand>
</feature>
<dbReference type="PANTHER" id="PTHR43407:SF1">
    <property type="entry name" value="LENGSIN"/>
    <property type="match status" value="1"/>
</dbReference>
<feature type="binding site" evidence="12">
    <location>
        <position position="343"/>
    </location>
    <ligand>
        <name>ATP</name>
        <dbReference type="ChEBI" id="CHEBI:30616"/>
    </ligand>
</feature>
<dbReference type="InterPro" id="IPR008146">
    <property type="entry name" value="Gln_synth_cat_dom"/>
</dbReference>
<evidence type="ECO:0000256" key="13">
    <source>
        <dbReference type="PIRSR" id="PIRSR604809-3"/>
    </source>
</evidence>
<protein>
    <recommendedName>
        <fullName evidence="5 17">Glutamine synthetase</fullName>
        <ecNumber evidence="4 17">6.3.1.2</ecNumber>
    </recommendedName>
</protein>
<feature type="binding site" evidence="11">
    <location>
        <begin position="267"/>
        <end position="268"/>
    </location>
    <ligand>
        <name>L-glutamate</name>
        <dbReference type="ChEBI" id="CHEBI:29985"/>
    </ligand>
</feature>
<keyword evidence="14" id="KW-0597">Phosphoprotein</keyword>
<keyword evidence="21" id="KW-1185">Reference proteome</keyword>
<keyword evidence="13" id="KW-0460">Magnesium</keyword>
<dbReference type="GO" id="GO:0016020">
    <property type="term" value="C:membrane"/>
    <property type="evidence" value="ECO:0007669"/>
    <property type="project" value="TreeGrafter"/>
</dbReference>
<evidence type="ECO:0000256" key="16">
    <source>
        <dbReference type="RuleBase" id="RU000384"/>
    </source>
</evidence>
<dbReference type="STRING" id="1707952.A6A03_00450"/>
<feature type="domain" description="GS beta-grasp" evidence="18">
    <location>
        <begin position="15"/>
        <end position="99"/>
    </location>
</feature>
<keyword evidence="13" id="KW-0479">Metal-binding</keyword>
<feature type="binding site" evidence="11">
    <location>
        <position position="325"/>
    </location>
    <ligand>
        <name>L-glutamate</name>
        <dbReference type="ChEBI" id="CHEBI:29985"/>
    </ligand>
</feature>
<evidence type="ECO:0000256" key="2">
    <source>
        <dbReference type="ARBA" id="ARBA00009897"/>
    </source>
</evidence>
<feature type="binding site" evidence="12">
    <location>
        <begin position="274"/>
        <end position="276"/>
    </location>
    <ligand>
        <name>ATP</name>
        <dbReference type="ChEBI" id="CHEBI:30616"/>
    </ligand>
</feature>
<dbReference type="GO" id="GO:0046872">
    <property type="term" value="F:metal ion binding"/>
    <property type="evidence" value="ECO:0007669"/>
    <property type="project" value="UniProtKB-KW"/>
</dbReference>
<evidence type="ECO:0000313" key="21">
    <source>
        <dbReference type="Proteomes" id="UP000078287"/>
    </source>
</evidence>
<keyword evidence="7 17" id="KW-0436">Ligase</keyword>
<dbReference type="EC" id="6.3.1.2" evidence="4 17"/>
<evidence type="ECO:0000256" key="4">
    <source>
        <dbReference type="ARBA" id="ARBA00012937"/>
    </source>
</evidence>
<comment type="subunit">
    <text evidence="3">Oligomer of 12 subunits arranged in the form of two hexagons.</text>
</comment>
<evidence type="ECO:0000256" key="17">
    <source>
        <dbReference type="RuleBase" id="RU004356"/>
    </source>
</evidence>
<dbReference type="InterPro" id="IPR004809">
    <property type="entry name" value="Gln_synth_I"/>
</dbReference>
<dbReference type="SUPFAM" id="SSF54368">
    <property type="entry name" value="Glutamine synthetase, N-terminal domain"/>
    <property type="match status" value="1"/>
</dbReference>